<proteinExistence type="predicted"/>
<accession>A0ACB8A8K7</accession>
<comment type="caution">
    <text evidence="1">The sequence shown here is derived from an EMBL/GenBank/DDBJ whole genome shotgun (WGS) entry which is preliminary data.</text>
</comment>
<evidence type="ECO:0000313" key="2">
    <source>
        <dbReference type="Proteomes" id="UP000790377"/>
    </source>
</evidence>
<reference evidence="1" key="1">
    <citation type="journal article" date="2021" name="New Phytol.">
        <title>Evolutionary innovations through gain and loss of genes in the ectomycorrhizal Boletales.</title>
        <authorList>
            <person name="Wu G."/>
            <person name="Miyauchi S."/>
            <person name="Morin E."/>
            <person name="Kuo A."/>
            <person name="Drula E."/>
            <person name="Varga T."/>
            <person name="Kohler A."/>
            <person name="Feng B."/>
            <person name="Cao Y."/>
            <person name="Lipzen A."/>
            <person name="Daum C."/>
            <person name="Hundley H."/>
            <person name="Pangilinan J."/>
            <person name="Johnson J."/>
            <person name="Barry K."/>
            <person name="LaButti K."/>
            <person name="Ng V."/>
            <person name="Ahrendt S."/>
            <person name="Min B."/>
            <person name="Choi I.G."/>
            <person name="Park H."/>
            <person name="Plett J.M."/>
            <person name="Magnuson J."/>
            <person name="Spatafora J.W."/>
            <person name="Nagy L.G."/>
            <person name="Henrissat B."/>
            <person name="Grigoriev I.V."/>
            <person name="Yang Z.L."/>
            <person name="Xu J."/>
            <person name="Martin F.M."/>
        </authorList>
    </citation>
    <scope>NUCLEOTIDE SEQUENCE</scope>
    <source>
        <strain evidence="1">ATCC 28755</strain>
    </source>
</reference>
<protein>
    <submittedName>
        <fullName evidence="1">Cytochrome P450</fullName>
    </submittedName>
</protein>
<organism evidence="1 2">
    <name type="scientific">Hygrophoropsis aurantiaca</name>
    <dbReference type="NCBI Taxonomy" id="72124"/>
    <lineage>
        <taxon>Eukaryota</taxon>
        <taxon>Fungi</taxon>
        <taxon>Dikarya</taxon>
        <taxon>Basidiomycota</taxon>
        <taxon>Agaricomycotina</taxon>
        <taxon>Agaricomycetes</taxon>
        <taxon>Agaricomycetidae</taxon>
        <taxon>Boletales</taxon>
        <taxon>Coniophorineae</taxon>
        <taxon>Hygrophoropsidaceae</taxon>
        <taxon>Hygrophoropsis</taxon>
    </lineage>
</organism>
<sequence>MSWFTDVQILSLVFLVSLVLIGLIQRLVAKETLPLPPGPPRFPIVGNALSMDKAEPWNTYIAWGAKYGDIFSIRLFNQDVIVINSEEIAKDLFEKRSNNYSDRPFLSTRKPFGWELNFAFTPYGNEWRLARRFFHQNFRAEVAPNFHPVQMRKAYIMLHALLETPQNFLDHLTSFTASIVMSTTFDYDTKPKNDPMLELLDKALLGLGYMTPETTALLSVFPFLMRLPGWFPGAGISRTAALSLKYVVESVEKPLQYVRNKIETGTAEPCLVSDLMKRKEYQDETRRDEVAQAIRQVSWTAFTGGAETTSSVLMNFVLAMVLYPHVQERAYAEIKAVIGIGRLPNHNDQPSLPYIEAIVRESIRWLPIVPLGVPHAPTNSDVYKGYHIPKGATIVANIWAMARNEAIYAKASEFVPERFFDEEGHLLDADGPTYSFGFGRRICPGRYVAEGSLWASIALILTVFEISKAKDAHGDDIHFVPTFTVGLTRHPNTFPCSFTPRAGMDSDRLAQLIAESDPN</sequence>
<gene>
    <name evidence="1" type="ORF">BJ138DRAFT_1010558</name>
</gene>
<keyword evidence="2" id="KW-1185">Reference proteome</keyword>
<name>A0ACB8A8K7_9AGAM</name>
<dbReference type="Proteomes" id="UP000790377">
    <property type="component" value="Unassembled WGS sequence"/>
</dbReference>
<dbReference type="EMBL" id="MU267752">
    <property type="protein sequence ID" value="KAH7909567.1"/>
    <property type="molecule type" value="Genomic_DNA"/>
</dbReference>
<evidence type="ECO:0000313" key="1">
    <source>
        <dbReference type="EMBL" id="KAH7909567.1"/>
    </source>
</evidence>